<dbReference type="PROSITE" id="PS51257">
    <property type="entry name" value="PROKAR_LIPOPROTEIN"/>
    <property type="match status" value="1"/>
</dbReference>
<dbReference type="OrthoDB" id="1077692at2"/>
<dbReference type="AlphaFoldDB" id="A0A4U0GWW1"/>
<dbReference type="EMBL" id="SUKA01000006">
    <property type="protein sequence ID" value="TJY63640.1"/>
    <property type="molecule type" value="Genomic_DNA"/>
</dbReference>
<reference evidence="1 2" key="1">
    <citation type="submission" date="2019-04" db="EMBL/GenBank/DDBJ databases">
        <title>Sphingobacterium olei sp. nov., isolated from oil-contaminated soil.</title>
        <authorList>
            <person name="Liu B."/>
        </authorList>
    </citation>
    <scope>NUCLEOTIDE SEQUENCE [LARGE SCALE GENOMIC DNA]</scope>
    <source>
        <strain evidence="1 2">Y3L14</strain>
    </source>
</reference>
<sequence>MKAIVAMMTALVVVSCGPGFGDISTDLSGGYEYLYEGSGASLEGPSWGKQIYPKVIDYDFDSTFIIVVQKPSLRHHKAFLHGKLSMEYGVFIDYEDENTLKIDVDFLQRYLF</sequence>
<feature type="non-terminal residue" evidence="1">
    <location>
        <position position="112"/>
    </location>
</feature>
<protein>
    <submittedName>
        <fullName evidence="1">Uncharacterized protein</fullName>
    </submittedName>
</protein>
<dbReference type="RefSeq" id="WP_136822314.1">
    <property type="nucleotide sequence ID" value="NZ_BMJX01000006.1"/>
</dbReference>
<evidence type="ECO:0000313" key="1">
    <source>
        <dbReference type="EMBL" id="TJY63640.1"/>
    </source>
</evidence>
<comment type="caution">
    <text evidence="1">The sequence shown here is derived from an EMBL/GenBank/DDBJ whole genome shotgun (WGS) entry which is preliminary data.</text>
</comment>
<gene>
    <name evidence="1" type="ORF">FAZ19_18895</name>
</gene>
<name>A0A4U0GWW1_9SPHI</name>
<evidence type="ECO:0000313" key="2">
    <source>
        <dbReference type="Proteomes" id="UP000309872"/>
    </source>
</evidence>
<keyword evidence="2" id="KW-1185">Reference proteome</keyword>
<proteinExistence type="predicted"/>
<accession>A0A4U0GWW1</accession>
<organism evidence="1 2">
    <name type="scientific">Sphingobacterium alkalisoli</name>
    <dbReference type="NCBI Taxonomy" id="1874115"/>
    <lineage>
        <taxon>Bacteria</taxon>
        <taxon>Pseudomonadati</taxon>
        <taxon>Bacteroidota</taxon>
        <taxon>Sphingobacteriia</taxon>
        <taxon>Sphingobacteriales</taxon>
        <taxon>Sphingobacteriaceae</taxon>
        <taxon>Sphingobacterium</taxon>
    </lineage>
</organism>
<dbReference type="Proteomes" id="UP000309872">
    <property type="component" value="Unassembled WGS sequence"/>
</dbReference>